<evidence type="ECO:0000256" key="1">
    <source>
        <dbReference type="ARBA" id="ARBA00022598"/>
    </source>
</evidence>
<accession>A0A1Y1RMZ7</accession>
<dbReference type="Gene3D" id="3.30.300.30">
    <property type="match status" value="1"/>
</dbReference>
<feature type="domain" description="AMP-dependent synthetase/ligase" evidence="2">
    <location>
        <begin position="38"/>
        <end position="418"/>
    </location>
</feature>
<dbReference type="GO" id="GO:0016877">
    <property type="term" value="F:ligase activity, forming carbon-sulfur bonds"/>
    <property type="evidence" value="ECO:0007669"/>
    <property type="project" value="UniProtKB-ARBA"/>
</dbReference>
<evidence type="ECO:0000259" key="2">
    <source>
        <dbReference type="Pfam" id="PF00501"/>
    </source>
</evidence>
<dbReference type="FunFam" id="2.30.38.10:FF:000003">
    <property type="entry name" value="Vibriobactin-specific 2,3-dihydroxybenzoate-AMP ligase"/>
    <property type="match status" value="1"/>
</dbReference>
<gene>
    <name evidence="4" type="ORF">A7979_04950</name>
</gene>
<dbReference type="PANTHER" id="PTHR43767">
    <property type="entry name" value="LONG-CHAIN-FATTY-ACID--COA LIGASE"/>
    <property type="match status" value="1"/>
</dbReference>
<dbReference type="PROSITE" id="PS00455">
    <property type="entry name" value="AMP_BINDING"/>
    <property type="match status" value="1"/>
</dbReference>
<reference evidence="4 5" key="1">
    <citation type="submission" date="2016-05" db="EMBL/GenBank/DDBJ databases">
        <title>Draft genome sequence of a porcine commensal Rothia nasimurium.</title>
        <authorList>
            <person name="Gaiser R.A."/>
            <person name="Van Baarlen P."/>
            <person name="Wells J.M."/>
        </authorList>
    </citation>
    <scope>NUCLEOTIDE SEQUENCE [LARGE SCALE GENOMIC DNA]</scope>
    <source>
        <strain evidence="4 5">PT-32</strain>
    </source>
</reference>
<dbReference type="RefSeq" id="WP_083092400.1">
    <property type="nucleotide sequence ID" value="NZ_LXWF01000041.1"/>
</dbReference>
<keyword evidence="1 4" id="KW-0436">Ligase</keyword>
<keyword evidence="5" id="KW-1185">Reference proteome</keyword>
<dbReference type="InterPro" id="IPR042099">
    <property type="entry name" value="ANL_N_sf"/>
</dbReference>
<evidence type="ECO:0000313" key="5">
    <source>
        <dbReference type="Proteomes" id="UP000192359"/>
    </source>
</evidence>
<dbReference type="InterPro" id="IPR000873">
    <property type="entry name" value="AMP-dep_synth/lig_dom"/>
</dbReference>
<sequence>MTKPAPTIWIKTLYPPDTARLYRDLGYWIDQTIPEFLREKCHQHKNREAVVGHTAQLATENPGNALVRLTYHQLEQEGQAAAQRLIEQGVKPGDGVLLQVGNTVEYPIYLLGIFWAGALPIFCLPQHRHHELLHFARKARPTAHIFSTTAEKGTYQDAYDAYSNELRADGITPPRIIDISQPLSPAKNGDPDFPAGAVNTESAYKSEHIALLQLSGGTTGTSKLIPRSHADYLYSVRESVKICQLTGDDRVLTVLPCAHNFTMSSPGFLGAMEAGATVVLAADPSPQTSFSLIESEKITRVALVPPLAQAWLASAQRRCPDLSSLQVMQVGGAKLLPSVARSIMSHLDVRVQQVFGMAEGLVNYTHLQDPDDLVATRQGKPISSHDEVRIVDDYDAPVGEGAPGHLLTRGPYTIRQYFDEEYANQSSFTVDGYYRTGDIVRKYPDGYLEVTGRAKDQINRAGEKIAVDELEELAVRHPRIHDAVALGLPDEKVGERIAMVLVPVAEKGPNPTAQEMRQHLLDCGLATFKIPEKFKTIGQLPLTNIGKISRRDLRSSLQELFQKENK</sequence>
<dbReference type="InterPro" id="IPR045851">
    <property type="entry name" value="AMP-bd_C_sf"/>
</dbReference>
<dbReference type="Pfam" id="PF13193">
    <property type="entry name" value="AMP-binding_C"/>
    <property type="match status" value="1"/>
</dbReference>
<dbReference type="InterPro" id="IPR020845">
    <property type="entry name" value="AMP-binding_CS"/>
</dbReference>
<dbReference type="OrthoDB" id="8445630at2"/>
<dbReference type="InterPro" id="IPR050237">
    <property type="entry name" value="ATP-dep_AMP-bd_enzyme"/>
</dbReference>
<dbReference type="EMBL" id="LXWF01000041">
    <property type="protein sequence ID" value="ORC15968.1"/>
    <property type="molecule type" value="Genomic_DNA"/>
</dbReference>
<dbReference type="AlphaFoldDB" id="A0A1Y1RMZ7"/>
<organism evidence="4 5">
    <name type="scientific">Rothia nasimurium</name>
    <dbReference type="NCBI Taxonomy" id="85336"/>
    <lineage>
        <taxon>Bacteria</taxon>
        <taxon>Bacillati</taxon>
        <taxon>Actinomycetota</taxon>
        <taxon>Actinomycetes</taxon>
        <taxon>Micrococcales</taxon>
        <taxon>Micrococcaceae</taxon>
        <taxon>Rothia</taxon>
    </lineage>
</organism>
<dbReference type="Gene3D" id="3.40.50.12780">
    <property type="entry name" value="N-terminal domain of ligase-like"/>
    <property type="match status" value="1"/>
</dbReference>
<dbReference type="PANTHER" id="PTHR43767:SF10">
    <property type="entry name" value="SURFACTIN SYNTHASE SUBUNIT 1"/>
    <property type="match status" value="1"/>
</dbReference>
<comment type="caution">
    <text evidence="4">The sequence shown here is derived from an EMBL/GenBank/DDBJ whole genome shotgun (WGS) entry which is preliminary data.</text>
</comment>
<dbReference type="Proteomes" id="UP000192359">
    <property type="component" value="Unassembled WGS sequence"/>
</dbReference>
<dbReference type="SUPFAM" id="SSF56801">
    <property type="entry name" value="Acetyl-CoA synthetase-like"/>
    <property type="match status" value="1"/>
</dbReference>
<evidence type="ECO:0000259" key="3">
    <source>
        <dbReference type="Pfam" id="PF13193"/>
    </source>
</evidence>
<dbReference type="InterPro" id="IPR025110">
    <property type="entry name" value="AMP-bd_C"/>
</dbReference>
<feature type="domain" description="AMP-binding enzyme C-terminal" evidence="3">
    <location>
        <begin position="469"/>
        <end position="547"/>
    </location>
</feature>
<proteinExistence type="predicted"/>
<name>A0A1Y1RMZ7_9MICC</name>
<protein>
    <submittedName>
        <fullName evidence="4">2,3-dihydroxybenzoate-AMP ligase</fullName>
    </submittedName>
</protein>
<dbReference type="Pfam" id="PF00501">
    <property type="entry name" value="AMP-binding"/>
    <property type="match status" value="1"/>
</dbReference>
<evidence type="ECO:0000313" key="4">
    <source>
        <dbReference type="EMBL" id="ORC15968.1"/>
    </source>
</evidence>